<sequence length="458" mass="46630">MGSPPARRGAVLPVVLLAVFSFALLQSLINPVLPALQTELGTTPNLITWVMTAFLLSASVCTPVVGRLGDRFGKDRVLVASLLALAAGSAVSALAPGIELMLAGRVLQGVGGGVMPLAFAIIRDELPRARVPRAIGVAAALAAVGGGVGIVLAGPLTDLFGIRSLFWIPLLLTLGAAAAARRVVPPSPSRDTGPVSWLATALLAGWLVALLIPLSQASRWGWTSAAVLAPLASAVVLAAAWVTVERRSGRPLIDLRLMRIPAVWTTNLVSLLFGVGLFAVMAYLPAFVQTPPESGYGFGASVTEAGLILLPMTVTMFFAGLASAWLAARYGARLVLVAASALYAAAITTLAFGHDHRWQVLTALALLGIALGTAFSTMSNVIVAAVRPEQTGVANGVTANVRTIGGSLGVAVMSGIVAAHTPAGGRPAEAAYTVGFAVLGVAGAAALAAAALLPRQPR</sequence>
<evidence type="ECO:0000259" key="7">
    <source>
        <dbReference type="PROSITE" id="PS50850"/>
    </source>
</evidence>
<name>A0A8J3KAB6_9ACTN</name>
<comment type="caution">
    <text evidence="8">The sequence shown here is derived from an EMBL/GenBank/DDBJ whole genome shotgun (WGS) entry which is preliminary data.</text>
</comment>
<keyword evidence="2" id="KW-0813">Transport</keyword>
<dbReference type="AlphaFoldDB" id="A0A8J3KAB6"/>
<feature type="transmembrane region" description="Helical" evidence="6">
    <location>
        <begin position="134"/>
        <end position="153"/>
    </location>
</feature>
<evidence type="ECO:0000256" key="1">
    <source>
        <dbReference type="ARBA" id="ARBA00004651"/>
    </source>
</evidence>
<feature type="transmembrane region" description="Helical" evidence="6">
    <location>
        <begin position="77"/>
        <end position="96"/>
    </location>
</feature>
<evidence type="ECO:0000313" key="9">
    <source>
        <dbReference type="Proteomes" id="UP000659904"/>
    </source>
</evidence>
<dbReference type="InterPro" id="IPR036259">
    <property type="entry name" value="MFS_trans_sf"/>
</dbReference>
<keyword evidence="3 6" id="KW-0812">Transmembrane</keyword>
<feature type="transmembrane region" description="Helical" evidence="6">
    <location>
        <begin position="220"/>
        <end position="242"/>
    </location>
</feature>
<keyword evidence="9" id="KW-1185">Reference proteome</keyword>
<feature type="transmembrane region" description="Helical" evidence="6">
    <location>
        <begin position="360"/>
        <end position="387"/>
    </location>
</feature>
<protein>
    <submittedName>
        <fullName evidence="8">MFS transporter</fullName>
    </submittedName>
</protein>
<accession>A0A8J3KAB6</accession>
<feature type="transmembrane region" description="Helical" evidence="6">
    <location>
        <begin position="305"/>
        <end position="327"/>
    </location>
</feature>
<dbReference type="Pfam" id="PF07690">
    <property type="entry name" value="MFS_1"/>
    <property type="match status" value="2"/>
</dbReference>
<keyword evidence="4 6" id="KW-1133">Transmembrane helix</keyword>
<reference evidence="8 9" key="1">
    <citation type="submission" date="2021-01" db="EMBL/GenBank/DDBJ databases">
        <title>Whole genome shotgun sequence of Catellatospora citrea NBRC 14495.</title>
        <authorList>
            <person name="Komaki H."/>
            <person name="Tamura T."/>
        </authorList>
    </citation>
    <scope>NUCLEOTIDE SEQUENCE [LARGE SCALE GENOMIC DNA]</scope>
    <source>
        <strain evidence="8 9">NBRC 14495</strain>
    </source>
</reference>
<evidence type="ECO:0000256" key="6">
    <source>
        <dbReference type="SAM" id="Phobius"/>
    </source>
</evidence>
<dbReference type="RefSeq" id="WP_120314901.1">
    <property type="nucleotide sequence ID" value="NZ_BONH01000007.1"/>
</dbReference>
<evidence type="ECO:0000256" key="5">
    <source>
        <dbReference type="ARBA" id="ARBA00023136"/>
    </source>
</evidence>
<dbReference type="Gene3D" id="1.20.1720.10">
    <property type="entry name" value="Multidrug resistance protein D"/>
    <property type="match status" value="1"/>
</dbReference>
<evidence type="ECO:0000256" key="2">
    <source>
        <dbReference type="ARBA" id="ARBA00022448"/>
    </source>
</evidence>
<feature type="transmembrane region" description="Helical" evidence="6">
    <location>
        <begin position="44"/>
        <end position="65"/>
    </location>
</feature>
<evidence type="ECO:0000256" key="4">
    <source>
        <dbReference type="ARBA" id="ARBA00022989"/>
    </source>
</evidence>
<dbReference type="CDD" id="cd17504">
    <property type="entry name" value="MFS_MMR_MDR_like"/>
    <property type="match status" value="1"/>
</dbReference>
<proteinExistence type="predicted"/>
<dbReference type="InterPro" id="IPR011701">
    <property type="entry name" value="MFS"/>
</dbReference>
<feature type="domain" description="Major facilitator superfamily (MFS) profile" evidence="7">
    <location>
        <begin position="11"/>
        <end position="458"/>
    </location>
</feature>
<feature type="transmembrane region" description="Helical" evidence="6">
    <location>
        <begin position="262"/>
        <end position="285"/>
    </location>
</feature>
<dbReference type="Gene3D" id="1.20.1250.20">
    <property type="entry name" value="MFS general substrate transporter like domains"/>
    <property type="match status" value="1"/>
</dbReference>
<comment type="subcellular location">
    <subcellularLocation>
        <location evidence="1">Cell membrane</location>
        <topology evidence="1">Multi-pass membrane protein</topology>
    </subcellularLocation>
</comment>
<gene>
    <name evidence="8" type="ORF">Cci01nite_21280</name>
</gene>
<dbReference type="PANTHER" id="PTHR42718">
    <property type="entry name" value="MAJOR FACILITATOR SUPERFAMILY MULTIDRUG TRANSPORTER MFSC"/>
    <property type="match status" value="1"/>
</dbReference>
<dbReference type="InterPro" id="IPR020846">
    <property type="entry name" value="MFS_dom"/>
</dbReference>
<dbReference type="EMBL" id="BONH01000007">
    <property type="protein sequence ID" value="GIF97034.1"/>
    <property type="molecule type" value="Genomic_DNA"/>
</dbReference>
<dbReference type="GO" id="GO:0022857">
    <property type="term" value="F:transmembrane transporter activity"/>
    <property type="evidence" value="ECO:0007669"/>
    <property type="project" value="InterPro"/>
</dbReference>
<dbReference type="GO" id="GO:0005886">
    <property type="term" value="C:plasma membrane"/>
    <property type="evidence" value="ECO:0007669"/>
    <property type="project" value="UniProtKB-SubCell"/>
</dbReference>
<organism evidence="8 9">
    <name type="scientific">Catellatospora citrea</name>
    <dbReference type="NCBI Taxonomy" id="53366"/>
    <lineage>
        <taxon>Bacteria</taxon>
        <taxon>Bacillati</taxon>
        <taxon>Actinomycetota</taxon>
        <taxon>Actinomycetes</taxon>
        <taxon>Micromonosporales</taxon>
        <taxon>Micromonosporaceae</taxon>
        <taxon>Catellatospora</taxon>
    </lineage>
</organism>
<feature type="transmembrane region" description="Helical" evidence="6">
    <location>
        <begin position="431"/>
        <end position="453"/>
    </location>
</feature>
<feature type="transmembrane region" description="Helical" evidence="6">
    <location>
        <begin position="334"/>
        <end position="354"/>
    </location>
</feature>
<keyword evidence="5 6" id="KW-0472">Membrane</keyword>
<feature type="transmembrane region" description="Helical" evidence="6">
    <location>
        <begin position="165"/>
        <end position="183"/>
    </location>
</feature>
<dbReference type="PROSITE" id="PS50850">
    <property type="entry name" value="MFS"/>
    <property type="match status" value="1"/>
</dbReference>
<feature type="transmembrane region" description="Helical" evidence="6">
    <location>
        <begin position="102"/>
        <end position="122"/>
    </location>
</feature>
<feature type="transmembrane region" description="Helical" evidence="6">
    <location>
        <begin position="195"/>
        <end position="214"/>
    </location>
</feature>
<dbReference type="SUPFAM" id="SSF103473">
    <property type="entry name" value="MFS general substrate transporter"/>
    <property type="match status" value="2"/>
</dbReference>
<feature type="transmembrane region" description="Helical" evidence="6">
    <location>
        <begin position="399"/>
        <end position="419"/>
    </location>
</feature>
<dbReference type="Proteomes" id="UP000659904">
    <property type="component" value="Unassembled WGS sequence"/>
</dbReference>
<dbReference type="PANTHER" id="PTHR42718:SF9">
    <property type="entry name" value="MAJOR FACILITATOR SUPERFAMILY MULTIDRUG TRANSPORTER MFSC"/>
    <property type="match status" value="1"/>
</dbReference>
<evidence type="ECO:0000313" key="8">
    <source>
        <dbReference type="EMBL" id="GIF97034.1"/>
    </source>
</evidence>
<evidence type="ECO:0000256" key="3">
    <source>
        <dbReference type="ARBA" id="ARBA00022692"/>
    </source>
</evidence>